<sequence>MIMSLPAYFFLCIFAFGLVDDIKLFASLCLIGVLLSLSNIYFLSKVSFKESWQELIRAFTDSTRLDALQEQVAKKENQHLRGYDWHKVEPVSSFTSLAPYADGYRSALSFKDKFVSLNILGLVMFFVAIVAAIIVPEEGVIPGYELTRSPTLEGGIFLLLLLFAAYKTFSPKNTFYIDEQGVYLSNEACLSKDTCIMDTSDIDSLQIIRYARRNQPLLIDYQLNVVAHSGERINILETNSLSAASDYANKLANLFKSKVITLS</sequence>
<keyword evidence="1" id="KW-0812">Transmembrane</keyword>
<comment type="caution">
    <text evidence="2">The sequence shown here is derived from an EMBL/GenBank/DDBJ whole genome shotgun (WGS) entry which is preliminary data.</text>
</comment>
<feature type="transmembrane region" description="Helical" evidence="1">
    <location>
        <begin position="147"/>
        <end position="166"/>
    </location>
</feature>
<gene>
    <name evidence="2" type="ORF">TW72_14300</name>
</gene>
<organism evidence="2 3">
    <name type="scientific">Pseudoalteromonas ruthenica</name>
    <dbReference type="NCBI Taxonomy" id="151081"/>
    <lineage>
        <taxon>Bacteria</taxon>
        <taxon>Pseudomonadati</taxon>
        <taxon>Pseudomonadota</taxon>
        <taxon>Gammaproteobacteria</taxon>
        <taxon>Alteromonadales</taxon>
        <taxon>Pseudoalteromonadaceae</taxon>
        <taxon>Pseudoalteromonas</taxon>
    </lineage>
</organism>
<keyword evidence="3" id="KW-1185">Reference proteome</keyword>
<reference evidence="2 3" key="1">
    <citation type="journal article" date="2015" name="BMC Genomics">
        <title>Genome mining reveals unlocked bioactive potential of marine Gram-negative bacteria.</title>
        <authorList>
            <person name="Machado H."/>
            <person name="Sonnenschein E.C."/>
            <person name="Melchiorsen J."/>
            <person name="Gram L."/>
        </authorList>
    </citation>
    <scope>NUCLEOTIDE SEQUENCE [LARGE SCALE GENOMIC DNA]</scope>
    <source>
        <strain evidence="2 3">S3137</strain>
    </source>
</reference>
<accession>A0A0F4Q328</accession>
<dbReference type="EMBL" id="JXXZ01000012">
    <property type="protein sequence ID" value="KJY97478.1"/>
    <property type="molecule type" value="Genomic_DNA"/>
</dbReference>
<evidence type="ECO:0000313" key="3">
    <source>
        <dbReference type="Proteomes" id="UP000033664"/>
    </source>
</evidence>
<evidence type="ECO:0000256" key="1">
    <source>
        <dbReference type="SAM" id="Phobius"/>
    </source>
</evidence>
<proteinExistence type="predicted"/>
<dbReference type="Proteomes" id="UP000033664">
    <property type="component" value="Unassembled WGS sequence"/>
</dbReference>
<dbReference type="AlphaFoldDB" id="A0A0F4Q328"/>
<dbReference type="PATRIC" id="fig|151081.8.peg.361"/>
<evidence type="ECO:0000313" key="2">
    <source>
        <dbReference type="EMBL" id="KJY97478.1"/>
    </source>
</evidence>
<keyword evidence="1" id="KW-1133">Transmembrane helix</keyword>
<protein>
    <submittedName>
        <fullName evidence="2">Uncharacterized protein</fullName>
    </submittedName>
</protein>
<feature type="transmembrane region" description="Helical" evidence="1">
    <location>
        <begin position="25"/>
        <end position="43"/>
    </location>
</feature>
<keyword evidence="1" id="KW-0472">Membrane</keyword>
<name>A0A0F4Q328_9GAMM</name>
<feature type="transmembrane region" description="Helical" evidence="1">
    <location>
        <begin position="114"/>
        <end position="135"/>
    </location>
</feature>